<protein>
    <submittedName>
        <fullName evidence="1">Uncharacterized protein</fullName>
    </submittedName>
</protein>
<sequence>MTTWPLHQSSSMRSSSSPSGLELSAMLLQSGTNWFITQITATIDDDYSRQFRRHTSCRLQDLVSSYSFLLGLRSCQSCFRGSTATHL</sequence>
<accession>A0A0A9DQX0</accession>
<proteinExistence type="predicted"/>
<reference evidence="1" key="1">
    <citation type="submission" date="2014-09" db="EMBL/GenBank/DDBJ databases">
        <authorList>
            <person name="Magalhaes I.L.F."/>
            <person name="Oliveira U."/>
            <person name="Santos F.R."/>
            <person name="Vidigal T.H.D.A."/>
            <person name="Brescovit A.D."/>
            <person name="Santos A.J."/>
        </authorList>
    </citation>
    <scope>NUCLEOTIDE SEQUENCE</scope>
    <source>
        <tissue evidence="1">Shoot tissue taken approximately 20 cm above the soil surface</tissue>
    </source>
</reference>
<name>A0A0A9DQX0_ARUDO</name>
<dbReference type="EMBL" id="GBRH01207709">
    <property type="protein sequence ID" value="JAD90186.1"/>
    <property type="molecule type" value="Transcribed_RNA"/>
</dbReference>
<dbReference type="AlphaFoldDB" id="A0A0A9DQX0"/>
<reference evidence="1" key="2">
    <citation type="journal article" date="2015" name="Data Brief">
        <title>Shoot transcriptome of the giant reed, Arundo donax.</title>
        <authorList>
            <person name="Barrero R.A."/>
            <person name="Guerrero F.D."/>
            <person name="Moolhuijzen P."/>
            <person name="Goolsby J.A."/>
            <person name="Tidwell J."/>
            <person name="Bellgard S.E."/>
            <person name="Bellgard M.I."/>
        </authorList>
    </citation>
    <scope>NUCLEOTIDE SEQUENCE</scope>
    <source>
        <tissue evidence="1">Shoot tissue taken approximately 20 cm above the soil surface</tissue>
    </source>
</reference>
<evidence type="ECO:0000313" key="1">
    <source>
        <dbReference type="EMBL" id="JAD90186.1"/>
    </source>
</evidence>
<organism evidence="1">
    <name type="scientific">Arundo donax</name>
    <name type="common">Giant reed</name>
    <name type="synonym">Donax arundinaceus</name>
    <dbReference type="NCBI Taxonomy" id="35708"/>
    <lineage>
        <taxon>Eukaryota</taxon>
        <taxon>Viridiplantae</taxon>
        <taxon>Streptophyta</taxon>
        <taxon>Embryophyta</taxon>
        <taxon>Tracheophyta</taxon>
        <taxon>Spermatophyta</taxon>
        <taxon>Magnoliopsida</taxon>
        <taxon>Liliopsida</taxon>
        <taxon>Poales</taxon>
        <taxon>Poaceae</taxon>
        <taxon>PACMAD clade</taxon>
        <taxon>Arundinoideae</taxon>
        <taxon>Arundineae</taxon>
        <taxon>Arundo</taxon>
    </lineage>
</organism>